<protein>
    <recommendedName>
        <fullName evidence="3">Polymerase nucleotidyl transferase domain-containing protein</fullName>
    </recommendedName>
</protein>
<reference evidence="2" key="2">
    <citation type="journal article" date="2024" name="Plant">
        <title>Genomic evolution and insights into agronomic trait innovations of Sesamum species.</title>
        <authorList>
            <person name="Miao H."/>
            <person name="Wang L."/>
            <person name="Qu L."/>
            <person name="Liu H."/>
            <person name="Sun Y."/>
            <person name="Le M."/>
            <person name="Wang Q."/>
            <person name="Wei S."/>
            <person name="Zheng Y."/>
            <person name="Lin W."/>
            <person name="Duan Y."/>
            <person name="Cao H."/>
            <person name="Xiong S."/>
            <person name="Wang X."/>
            <person name="Wei L."/>
            <person name="Li C."/>
            <person name="Ma Q."/>
            <person name="Ju M."/>
            <person name="Zhao R."/>
            <person name="Li G."/>
            <person name="Mu C."/>
            <person name="Tian Q."/>
            <person name="Mei H."/>
            <person name="Zhang T."/>
            <person name="Gao T."/>
            <person name="Zhang H."/>
        </authorList>
    </citation>
    <scope>NUCLEOTIDE SEQUENCE</scope>
    <source>
        <strain evidence="2">KEN1</strain>
    </source>
</reference>
<dbReference type="InterPro" id="IPR043519">
    <property type="entry name" value="NT_sf"/>
</dbReference>
<dbReference type="PANTHER" id="PTHR45979:SF28">
    <property type="entry name" value="POLY(A) RNA POLYMERASE CID14-LIKE"/>
    <property type="match status" value="1"/>
</dbReference>
<evidence type="ECO:0000256" key="1">
    <source>
        <dbReference type="SAM" id="MobiDB-lite"/>
    </source>
</evidence>
<reference evidence="2" key="1">
    <citation type="submission" date="2020-06" db="EMBL/GenBank/DDBJ databases">
        <authorList>
            <person name="Li T."/>
            <person name="Hu X."/>
            <person name="Zhang T."/>
            <person name="Song X."/>
            <person name="Zhang H."/>
            <person name="Dai N."/>
            <person name="Sheng W."/>
            <person name="Hou X."/>
            <person name="Wei L."/>
        </authorList>
    </citation>
    <scope>NUCLEOTIDE SEQUENCE</scope>
    <source>
        <strain evidence="2">KEN1</strain>
        <tissue evidence="2">Leaf</tissue>
    </source>
</reference>
<sequence length="292" mass="32019">MGELGLANSGGRAEQLSGFFLGSRSSTQPDPASLSEESLSAAEEAAQQVLNCVHPTLDSEEKRRDIVDYVQRLIKSHLNCEVFPYGSVPLKTYLPDGDIDLTALKGPNADESLPRDVFALLQGEEKNENAEYQVKDTQYIDAEKSFYREKSLQGRSKNKALGNYNQFHRYGRCNGLYPAFGTPSYFENGIHEVLPARSKSESRGRLDVQCQSPRSVGDGNQASGYLNRSFRIEFGSVGNLGEEVISTSAHVSGSALGASMETQCTTALMKQERVPGPSIHLKNEVDFPPLCQ</sequence>
<proteinExistence type="predicted"/>
<dbReference type="Gene3D" id="3.30.460.10">
    <property type="entry name" value="Beta Polymerase, domain 2"/>
    <property type="match status" value="1"/>
</dbReference>
<dbReference type="EMBL" id="JACGWN010000002">
    <property type="protein sequence ID" value="KAL0458878.1"/>
    <property type="molecule type" value="Genomic_DNA"/>
</dbReference>
<name>A0AAW2XXR5_9LAMI</name>
<dbReference type="SUPFAM" id="SSF81301">
    <property type="entry name" value="Nucleotidyltransferase"/>
    <property type="match status" value="1"/>
</dbReference>
<organism evidence="2">
    <name type="scientific">Sesamum latifolium</name>
    <dbReference type="NCBI Taxonomy" id="2727402"/>
    <lineage>
        <taxon>Eukaryota</taxon>
        <taxon>Viridiplantae</taxon>
        <taxon>Streptophyta</taxon>
        <taxon>Embryophyta</taxon>
        <taxon>Tracheophyta</taxon>
        <taxon>Spermatophyta</taxon>
        <taxon>Magnoliopsida</taxon>
        <taxon>eudicotyledons</taxon>
        <taxon>Gunneridae</taxon>
        <taxon>Pentapetalae</taxon>
        <taxon>asterids</taxon>
        <taxon>lamiids</taxon>
        <taxon>Lamiales</taxon>
        <taxon>Pedaliaceae</taxon>
        <taxon>Sesamum</taxon>
    </lineage>
</organism>
<accession>A0AAW2XXR5</accession>
<dbReference type="AlphaFoldDB" id="A0AAW2XXR5"/>
<gene>
    <name evidence="2" type="ORF">Slati_0515000</name>
</gene>
<evidence type="ECO:0008006" key="3">
    <source>
        <dbReference type="Google" id="ProtNLM"/>
    </source>
</evidence>
<feature type="region of interest" description="Disordered" evidence="1">
    <location>
        <begin position="18"/>
        <end position="40"/>
    </location>
</feature>
<dbReference type="PANTHER" id="PTHR45979">
    <property type="entry name" value="PAP/OAS1 SUBSTRATE-BINDING DOMAIN SUPERFAMILY"/>
    <property type="match status" value="1"/>
</dbReference>
<dbReference type="InterPro" id="IPR058921">
    <property type="entry name" value="PAP/OAS1-rel"/>
</dbReference>
<evidence type="ECO:0000313" key="2">
    <source>
        <dbReference type="EMBL" id="KAL0458878.1"/>
    </source>
</evidence>
<comment type="caution">
    <text evidence="2">The sequence shown here is derived from an EMBL/GenBank/DDBJ whole genome shotgun (WGS) entry which is preliminary data.</text>
</comment>